<keyword evidence="2" id="KW-1133">Transmembrane helix</keyword>
<feature type="domain" description="Solute-binding protein family 5" evidence="3">
    <location>
        <begin position="154"/>
        <end position="532"/>
    </location>
</feature>
<evidence type="ECO:0000256" key="1">
    <source>
        <dbReference type="SAM" id="MobiDB-lite"/>
    </source>
</evidence>
<dbReference type="InterPro" id="IPR000914">
    <property type="entry name" value="SBP_5_dom"/>
</dbReference>
<dbReference type="InterPro" id="IPR039424">
    <property type="entry name" value="SBP_5"/>
</dbReference>
<feature type="compositionally biased region" description="Low complexity" evidence="1">
    <location>
        <begin position="79"/>
        <end position="92"/>
    </location>
</feature>
<dbReference type="CDD" id="cd00995">
    <property type="entry name" value="PBP2_NikA_DppA_OppA_like"/>
    <property type="match status" value="1"/>
</dbReference>
<dbReference type="EMBL" id="CP042829">
    <property type="protein sequence ID" value="QFG02801.1"/>
    <property type="molecule type" value="Genomic_DNA"/>
</dbReference>
<keyword evidence="5" id="KW-1185">Reference proteome</keyword>
<protein>
    <submittedName>
        <fullName evidence="4">ABC transporter substrate-binding protein</fullName>
    </submittedName>
</protein>
<dbReference type="PANTHER" id="PTHR30290">
    <property type="entry name" value="PERIPLASMIC BINDING COMPONENT OF ABC TRANSPORTER"/>
    <property type="match status" value="1"/>
</dbReference>
<gene>
    <name evidence="4" type="ORF">Tbon_05685</name>
</gene>
<dbReference type="Gene3D" id="3.10.105.10">
    <property type="entry name" value="Dipeptide-binding Protein, Domain 3"/>
    <property type="match status" value="1"/>
</dbReference>
<dbReference type="Pfam" id="PF00496">
    <property type="entry name" value="SBP_bac_5"/>
    <property type="match status" value="1"/>
</dbReference>
<keyword evidence="2" id="KW-0472">Membrane</keyword>
<keyword evidence="2" id="KW-0812">Transmembrane</keyword>
<organism evidence="4 5">
    <name type="scientific">Tepidiforma bonchosmolovskayae</name>
    <dbReference type="NCBI Taxonomy" id="2601677"/>
    <lineage>
        <taxon>Bacteria</taxon>
        <taxon>Bacillati</taxon>
        <taxon>Chloroflexota</taxon>
        <taxon>Tepidiformia</taxon>
        <taxon>Tepidiformales</taxon>
        <taxon>Tepidiformaceae</taxon>
        <taxon>Tepidiforma</taxon>
    </lineage>
</organism>
<name>A0ABX6C119_9CHLR</name>
<evidence type="ECO:0000256" key="2">
    <source>
        <dbReference type="SAM" id="Phobius"/>
    </source>
</evidence>
<evidence type="ECO:0000313" key="5">
    <source>
        <dbReference type="Proteomes" id="UP000326331"/>
    </source>
</evidence>
<reference evidence="4 5" key="1">
    <citation type="submission" date="2019-08" db="EMBL/GenBank/DDBJ databases">
        <authorList>
            <person name="Toschakov S.V."/>
        </authorList>
    </citation>
    <scope>NUCLEOTIDE SEQUENCE [LARGE SCALE GENOMIC DNA]</scope>
    <source>
        <strain evidence="4 5">3753O</strain>
    </source>
</reference>
<evidence type="ECO:0000259" key="3">
    <source>
        <dbReference type="Pfam" id="PF00496"/>
    </source>
</evidence>
<accession>A0ABX6C119</accession>
<feature type="transmembrane region" description="Helical" evidence="2">
    <location>
        <begin position="48"/>
        <end position="66"/>
    </location>
</feature>
<reference evidence="4 5" key="2">
    <citation type="submission" date="2019-10" db="EMBL/GenBank/DDBJ databases">
        <title>Thermopilla bonchosmolovskayae gen. nov., sp. nov., a moderately thermophilic Chloroflexi bacterium from a Chukotka hot spring (Arctic, Russia), representing a novel classis Thermopillaia, which include previously uncultivated lineage OLB14.</title>
        <authorList>
            <person name="Kochetkova T.V."/>
            <person name="Zayulina K.S."/>
            <person name="Zhigarkov V.S."/>
            <person name="Minaev N.V."/>
            <person name="Novikov A."/>
            <person name="Toshchakov S.V."/>
            <person name="Elcheninov A.G."/>
            <person name="Kublanov I.V."/>
        </authorList>
    </citation>
    <scope>NUCLEOTIDE SEQUENCE [LARGE SCALE GENOMIC DNA]</scope>
    <source>
        <strain evidence="4 5">3753O</strain>
    </source>
</reference>
<proteinExistence type="predicted"/>
<dbReference type="SUPFAM" id="SSF53850">
    <property type="entry name" value="Periplasmic binding protein-like II"/>
    <property type="match status" value="1"/>
</dbReference>
<evidence type="ECO:0000313" key="4">
    <source>
        <dbReference type="EMBL" id="QFG02801.1"/>
    </source>
</evidence>
<dbReference type="Gene3D" id="3.40.190.10">
    <property type="entry name" value="Periplasmic binding protein-like II"/>
    <property type="match status" value="1"/>
</dbReference>
<feature type="region of interest" description="Disordered" evidence="1">
    <location>
        <begin position="75"/>
        <end position="95"/>
    </location>
</feature>
<dbReference type="Proteomes" id="UP000326331">
    <property type="component" value="Chromosome"/>
</dbReference>
<sequence>MGTYRGDRRILSAAPDVPSTYQPFAGGFSMSASYWDRYWKERRTRRRFLGGATALTAGAAGLALVGCGDDDDDGGGLSGLATPTPGAQATPTPADPFANAKRGGTYRITFTGDPPSIDPYGNLSFLTKGYAAYIYSRLFKYNAGPGVRQADLRPVPDIAQSAEASPDGLTWTVKLKPNVKFHNVAPVNGRTVDTDDVKYSWGRATAETNTNRSQLAFVDSVQYPDKQTVVFKLKEPNAAFLDVLADANLLWIMPKEAEGGFDPSKTSIGSGPWMLESYTPSVGFKLKKNPEWYMSGFPLMDRVEISIIPEYANRLAQFQAGNTDVEGLNAEDLVNVKSALPNVQLYGEVSQLLSFFFMDPNPDSPWNKDPRVRLAISMATDRAALLDLAYNVKKLKAAGLAVSERWNNLIPAGLVRFWLDPLSPEQGETSKYFKYDPAEAKKLLAAAGYPDGFSTVYQYTANRYGSAFNAVAEANIQYLNAIGIKTTTDVQDYSSKYITQTFTGNFTGIAFGYETPFPEAGSYPIRFFTDNPINHSKVKDPELEDLAKKQQRELDPAKRKELFFEIQRKNAAKMWYIPQNQGAGTGWTGYREWVKNIDIQTVPGAYSAGTEEVPFIWLDKA</sequence>
<dbReference type="PANTHER" id="PTHR30290:SF83">
    <property type="entry name" value="ABC TRANSPORTER SUBSTRATE-BINDING PROTEIN"/>
    <property type="match status" value="1"/>
</dbReference>